<evidence type="ECO:0000313" key="5">
    <source>
        <dbReference type="RefSeq" id="XP_018331096.1"/>
    </source>
</evidence>
<feature type="domain" description="Transcription factor CBF/NF-Y/archaeal histone" evidence="3">
    <location>
        <begin position="3"/>
        <end position="63"/>
    </location>
</feature>
<dbReference type="AlphaFoldDB" id="A0A1W4X4Q4"/>
<protein>
    <submittedName>
        <fullName evidence="5">Chromatin accessibility complex protein 1</fullName>
    </submittedName>
</protein>
<dbReference type="FunCoup" id="A0A1W4X4Q4">
    <property type="interactions" value="1305"/>
</dbReference>
<dbReference type="Gene3D" id="1.10.20.10">
    <property type="entry name" value="Histone, subunit A"/>
    <property type="match status" value="1"/>
</dbReference>
<evidence type="ECO:0000256" key="2">
    <source>
        <dbReference type="ARBA" id="ARBA00023242"/>
    </source>
</evidence>
<dbReference type="GeneID" id="108741020"/>
<dbReference type="GO" id="GO:0006261">
    <property type="term" value="P:DNA-templated DNA replication"/>
    <property type="evidence" value="ECO:0007669"/>
    <property type="project" value="TreeGrafter"/>
</dbReference>
<evidence type="ECO:0000259" key="3">
    <source>
        <dbReference type="Pfam" id="PF00808"/>
    </source>
</evidence>
<organism evidence="4 5">
    <name type="scientific">Agrilus planipennis</name>
    <name type="common">Emerald ash borer</name>
    <name type="synonym">Agrilus marcopoli</name>
    <dbReference type="NCBI Taxonomy" id="224129"/>
    <lineage>
        <taxon>Eukaryota</taxon>
        <taxon>Metazoa</taxon>
        <taxon>Ecdysozoa</taxon>
        <taxon>Arthropoda</taxon>
        <taxon>Hexapoda</taxon>
        <taxon>Insecta</taxon>
        <taxon>Pterygota</taxon>
        <taxon>Neoptera</taxon>
        <taxon>Endopterygota</taxon>
        <taxon>Coleoptera</taxon>
        <taxon>Polyphaga</taxon>
        <taxon>Elateriformia</taxon>
        <taxon>Buprestoidea</taxon>
        <taxon>Buprestidae</taxon>
        <taxon>Agrilinae</taxon>
        <taxon>Agrilus</taxon>
    </lineage>
</organism>
<reference evidence="5" key="1">
    <citation type="submission" date="2025-08" db="UniProtKB">
        <authorList>
            <consortium name="RefSeq"/>
        </authorList>
    </citation>
    <scope>IDENTIFICATION</scope>
    <source>
        <tissue evidence="5">Entire body</tissue>
    </source>
</reference>
<dbReference type="PANTHER" id="PTHR10252:SF54">
    <property type="entry name" value="CHROMATIN ACCESSIBILITY COMPLEX PROTEIN 1"/>
    <property type="match status" value="1"/>
</dbReference>
<dbReference type="InterPro" id="IPR050568">
    <property type="entry name" value="Transcr_DNA_Rep_Reg"/>
</dbReference>
<dbReference type="InterPro" id="IPR009072">
    <property type="entry name" value="Histone-fold"/>
</dbReference>
<dbReference type="Proteomes" id="UP000192223">
    <property type="component" value="Unplaced"/>
</dbReference>
<comment type="subcellular location">
    <subcellularLocation>
        <location evidence="1">Nucleus</location>
    </subcellularLocation>
</comment>
<evidence type="ECO:0000313" key="4">
    <source>
        <dbReference type="Proteomes" id="UP000192223"/>
    </source>
</evidence>
<dbReference type="InParanoid" id="A0A1W4X4Q4"/>
<dbReference type="STRING" id="224129.A0A1W4X4Q4"/>
<dbReference type="RefSeq" id="XP_018331096.1">
    <property type="nucleotide sequence ID" value="XM_018475594.2"/>
</dbReference>
<dbReference type="KEGG" id="apln:108741020"/>
<accession>A0A1W4X4Q4</accession>
<dbReference type="OrthoDB" id="1291358at2759"/>
<sequence length="110" mass="12467">MTHLPMSRVKTIMRSSADVESVHKEAVLSLAKATEGFLKGLSNEVFRSSRPAHTITYTHVSDVVHDCEKYEFLREIIPKKITVGDYKKLLQKEKITNGKNQDPANRSIVQ</sequence>
<name>A0A1W4X4Q4_AGRPL</name>
<dbReference type="PANTHER" id="PTHR10252">
    <property type="entry name" value="HISTONE-LIKE TRANSCRIPTION FACTOR CCAAT-RELATED"/>
    <property type="match status" value="1"/>
</dbReference>
<dbReference type="InterPro" id="IPR003958">
    <property type="entry name" value="CBFA_NFYB_domain"/>
</dbReference>
<gene>
    <name evidence="5" type="primary">LOC108741020</name>
</gene>
<keyword evidence="2" id="KW-0539">Nucleus</keyword>
<dbReference type="Pfam" id="PF00808">
    <property type="entry name" value="CBFD_NFYB_HMF"/>
    <property type="match status" value="1"/>
</dbReference>
<dbReference type="GO" id="GO:0046982">
    <property type="term" value="F:protein heterodimerization activity"/>
    <property type="evidence" value="ECO:0007669"/>
    <property type="project" value="InterPro"/>
</dbReference>
<keyword evidence="4" id="KW-1185">Reference proteome</keyword>
<dbReference type="SUPFAM" id="SSF47113">
    <property type="entry name" value="Histone-fold"/>
    <property type="match status" value="1"/>
</dbReference>
<dbReference type="CDD" id="cd22924">
    <property type="entry name" value="HFD_CHRAC1-like"/>
    <property type="match status" value="1"/>
</dbReference>
<dbReference type="CTD" id="32166"/>
<proteinExistence type="predicted"/>
<dbReference type="GO" id="GO:0006338">
    <property type="term" value="P:chromatin remodeling"/>
    <property type="evidence" value="ECO:0007669"/>
    <property type="project" value="TreeGrafter"/>
</dbReference>
<evidence type="ECO:0000256" key="1">
    <source>
        <dbReference type="ARBA" id="ARBA00004123"/>
    </source>
</evidence>
<dbReference type="GO" id="GO:0008623">
    <property type="term" value="C:CHRAC"/>
    <property type="evidence" value="ECO:0007669"/>
    <property type="project" value="TreeGrafter"/>
</dbReference>